<accession>A0A1H9X1Z9</accession>
<dbReference type="EMBL" id="FOGJ01000039">
    <property type="protein sequence ID" value="SES39907.1"/>
    <property type="molecule type" value="Genomic_DNA"/>
</dbReference>
<proteinExistence type="predicted"/>
<protein>
    <submittedName>
        <fullName evidence="1">Proteic killer suppression protein</fullName>
    </submittedName>
</protein>
<dbReference type="AlphaFoldDB" id="A0A1H9X1Z9"/>
<reference evidence="1 2" key="1">
    <citation type="submission" date="2016-10" db="EMBL/GenBank/DDBJ databases">
        <authorList>
            <person name="de Groot N.N."/>
        </authorList>
    </citation>
    <scope>NUCLEOTIDE SEQUENCE [LARGE SCALE GENOMIC DNA]</scope>
    <source>
        <strain evidence="1 2">AR40</strain>
    </source>
</reference>
<sequence>MKITYANKKVEKYFTDYSKMKKKLPFEWVRAIKKLMDHLVAADNFGIFLSLGLGKPEQLSGYKQITYSLHVSANVRLIIELNANQDTVKICEEIEVEGVSDYHGDKDNWYIP</sequence>
<name>A0A1H9X1Z9_BUTFI</name>
<dbReference type="Gene3D" id="3.30.2310.20">
    <property type="entry name" value="RelE-like"/>
    <property type="match status" value="1"/>
</dbReference>
<dbReference type="OrthoDB" id="2003076at2"/>
<evidence type="ECO:0000313" key="2">
    <source>
        <dbReference type="Proteomes" id="UP000182584"/>
    </source>
</evidence>
<evidence type="ECO:0000313" key="1">
    <source>
        <dbReference type="EMBL" id="SES39907.1"/>
    </source>
</evidence>
<gene>
    <name evidence="1" type="ORF">SAMN04487884_13920</name>
</gene>
<dbReference type="InterPro" id="IPR035093">
    <property type="entry name" value="RelE/ParE_toxin_dom_sf"/>
</dbReference>
<dbReference type="SUPFAM" id="SSF143011">
    <property type="entry name" value="RelE-like"/>
    <property type="match status" value="1"/>
</dbReference>
<organism evidence="1 2">
    <name type="scientific">Butyrivibrio fibrisolvens</name>
    <dbReference type="NCBI Taxonomy" id="831"/>
    <lineage>
        <taxon>Bacteria</taxon>
        <taxon>Bacillati</taxon>
        <taxon>Bacillota</taxon>
        <taxon>Clostridia</taxon>
        <taxon>Lachnospirales</taxon>
        <taxon>Lachnospiraceae</taxon>
        <taxon>Butyrivibrio</taxon>
    </lineage>
</organism>
<dbReference type="Proteomes" id="UP000182584">
    <property type="component" value="Unassembled WGS sequence"/>
</dbReference>